<feature type="compositionally biased region" description="Pro residues" evidence="1">
    <location>
        <begin position="274"/>
        <end position="284"/>
    </location>
</feature>
<dbReference type="PANTHER" id="PTHR35015">
    <property type="entry name" value="PROTEIN CBR-OSM-7-RELATED"/>
    <property type="match status" value="1"/>
</dbReference>
<proteinExistence type="predicted"/>
<feature type="compositionally biased region" description="Polar residues" evidence="1">
    <location>
        <begin position="286"/>
        <end position="296"/>
    </location>
</feature>
<sequence>MLFTWTLFLAIMAVTTNAVPINLVRIACARNPSLAFCDSHLLGLPAGDITTATSTTTPSPVEHIPDYSGNEKEFLSWLNDQNDELDITVDERENHHSKLADKKEYCAKYKANFGHYCKNGIESKLEGVLPQFCLQYTQQCKGDGSEFPRPGPLPNSKKGTTVQPMADAAEPPTQIVGELPKNAAQEAAQAAQTEAFKGGVLQYCEKFADQFKHFCQGAQRSEFGKANEFCASYRDSCKTTEPSPVSKIPEVMEKPESSTASTASEETEEAPKPIRGPPAAPVPKPEQTTKPPTSSVDDLEEFPDSSEKGSSSQSSTEEEGQDKESTKDPKIQKYCDEFWENYNFYCAGDSTGHEKFCRSFRNNCPHKISS</sequence>
<organism evidence="3 4">
    <name type="scientific">Haemonchus contortus</name>
    <name type="common">Barber pole worm</name>
    <dbReference type="NCBI Taxonomy" id="6289"/>
    <lineage>
        <taxon>Eukaryota</taxon>
        <taxon>Metazoa</taxon>
        <taxon>Ecdysozoa</taxon>
        <taxon>Nematoda</taxon>
        <taxon>Chromadorea</taxon>
        <taxon>Rhabditida</taxon>
        <taxon>Rhabditina</taxon>
        <taxon>Rhabditomorpha</taxon>
        <taxon>Strongyloidea</taxon>
        <taxon>Trichostrongylidae</taxon>
        <taxon>Haemonchus</taxon>
    </lineage>
</organism>
<evidence type="ECO:0000313" key="3">
    <source>
        <dbReference type="Proteomes" id="UP000025227"/>
    </source>
</evidence>
<dbReference type="GO" id="GO:0005112">
    <property type="term" value="F:Notch binding"/>
    <property type="evidence" value="ECO:0007669"/>
    <property type="project" value="TreeGrafter"/>
</dbReference>
<evidence type="ECO:0000256" key="1">
    <source>
        <dbReference type="SAM" id="MobiDB-lite"/>
    </source>
</evidence>
<feature type="region of interest" description="Disordered" evidence="1">
    <location>
        <begin position="236"/>
        <end position="330"/>
    </location>
</feature>
<name>A0A7I4YF99_HAECO</name>
<dbReference type="InterPro" id="IPR053124">
    <property type="entry name" value="Notch_signaling_modulators"/>
</dbReference>
<dbReference type="WBParaSite" id="HCON_00091620-00001">
    <property type="protein sequence ID" value="HCON_00091620-00001"/>
    <property type="gene ID" value="HCON_00091620"/>
</dbReference>
<dbReference type="Proteomes" id="UP000025227">
    <property type="component" value="Unplaced"/>
</dbReference>
<feature type="region of interest" description="Disordered" evidence="1">
    <location>
        <begin position="144"/>
        <end position="164"/>
    </location>
</feature>
<dbReference type="OrthoDB" id="5838112at2759"/>
<evidence type="ECO:0000256" key="2">
    <source>
        <dbReference type="SAM" id="SignalP"/>
    </source>
</evidence>
<feature type="signal peptide" evidence="2">
    <location>
        <begin position="1"/>
        <end position="18"/>
    </location>
</feature>
<keyword evidence="3" id="KW-1185">Reference proteome</keyword>
<feature type="chain" id="PRO_5029694814" evidence="2">
    <location>
        <begin position="19"/>
        <end position="370"/>
    </location>
</feature>
<evidence type="ECO:0000313" key="4">
    <source>
        <dbReference type="WBParaSite" id="HCON_00091620-00001"/>
    </source>
</evidence>
<keyword evidence="2" id="KW-0732">Signal</keyword>
<accession>A0A7I4YF99</accession>
<dbReference type="GO" id="GO:0045747">
    <property type="term" value="P:positive regulation of Notch signaling pathway"/>
    <property type="evidence" value="ECO:0007669"/>
    <property type="project" value="TreeGrafter"/>
</dbReference>
<dbReference type="PANTHER" id="PTHR35015:SF4">
    <property type="entry name" value="PROTEIN CBR-OSM-7"/>
    <property type="match status" value="1"/>
</dbReference>
<reference evidence="4" key="1">
    <citation type="submission" date="2020-12" db="UniProtKB">
        <authorList>
            <consortium name="WormBaseParasite"/>
        </authorList>
    </citation>
    <scope>IDENTIFICATION</scope>
    <source>
        <strain evidence="4">MHco3</strain>
    </source>
</reference>
<dbReference type="AlphaFoldDB" id="A0A7I4YF99"/>
<dbReference type="OMA" id="CRELMIR"/>
<dbReference type="GO" id="GO:0005615">
    <property type="term" value="C:extracellular space"/>
    <property type="evidence" value="ECO:0007669"/>
    <property type="project" value="TreeGrafter"/>
</dbReference>
<protein>
    <submittedName>
        <fullName evidence="4">Secreted protein</fullName>
    </submittedName>
</protein>